<evidence type="ECO:0000313" key="1">
    <source>
        <dbReference type="EMBL" id="KAK3065658.1"/>
    </source>
</evidence>
<proteinExistence type="predicted"/>
<comment type="caution">
    <text evidence="1">The sequence shown here is derived from an EMBL/GenBank/DDBJ whole genome shotgun (WGS) entry which is preliminary data.</text>
</comment>
<evidence type="ECO:0000313" key="2">
    <source>
        <dbReference type="Proteomes" id="UP001186974"/>
    </source>
</evidence>
<feature type="non-terminal residue" evidence="1">
    <location>
        <position position="272"/>
    </location>
</feature>
<name>A0ACC3DE10_9PEZI</name>
<accession>A0ACC3DE10</accession>
<keyword evidence="2" id="KW-1185">Reference proteome</keyword>
<protein>
    <submittedName>
        <fullName evidence="1">Uncharacterized protein</fullName>
    </submittedName>
</protein>
<sequence length="272" mass="29835">MTTVQVAPSGRLMREPRLCATDDEVIVPKQKGARPATDKKSWEYITKSGIAGGLAGCAAKTVVAPLDRVKILFQTSNPQFAKYSGSTFGFWKALQGIIAQDGMWGLFRGNSATLLRVYPYAGIKFMAYEQVRARVIPDKAHETHVRRFVSGATAGCLSVFFTYPLEVIRVRLAFETKREGRSTLIDICKKIYYEHPPTPRAPSTYLDTSSVTRAAVTSASAATATVQAVVPKHGLVNFFRGFTPTLWGMLPYAGTSFLAHDSIGDMFRKPGL</sequence>
<reference evidence="1" key="1">
    <citation type="submission" date="2024-09" db="EMBL/GenBank/DDBJ databases">
        <title>Black Yeasts Isolated from many extreme environments.</title>
        <authorList>
            <person name="Coleine C."/>
            <person name="Stajich J.E."/>
            <person name="Selbmann L."/>
        </authorList>
    </citation>
    <scope>NUCLEOTIDE SEQUENCE</scope>
    <source>
        <strain evidence="1">CCFEE 5737</strain>
    </source>
</reference>
<dbReference type="EMBL" id="JAWDJW010006303">
    <property type="protein sequence ID" value="KAK3065658.1"/>
    <property type="molecule type" value="Genomic_DNA"/>
</dbReference>
<organism evidence="1 2">
    <name type="scientific">Coniosporium uncinatum</name>
    <dbReference type="NCBI Taxonomy" id="93489"/>
    <lineage>
        <taxon>Eukaryota</taxon>
        <taxon>Fungi</taxon>
        <taxon>Dikarya</taxon>
        <taxon>Ascomycota</taxon>
        <taxon>Pezizomycotina</taxon>
        <taxon>Dothideomycetes</taxon>
        <taxon>Dothideomycetes incertae sedis</taxon>
        <taxon>Coniosporium</taxon>
    </lineage>
</organism>
<gene>
    <name evidence="1" type="ORF">LTS18_002565</name>
</gene>
<dbReference type="Proteomes" id="UP001186974">
    <property type="component" value="Unassembled WGS sequence"/>
</dbReference>